<keyword evidence="1" id="KW-0472">Membrane</keyword>
<protein>
    <recommendedName>
        <fullName evidence="4">Transmembrane protein</fullName>
    </recommendedName>
</protein>
<evidence type="ECO:0000256" key="1">
    <source>
        <dbReference type="SAM" id="Phobius"/>
    </source>
</evidence>
<evidence type="ECO:0000313" key="3">
    <source>
        <dbReference type="Proteomes" id="UP000326565"/>
    </source>
</evidence>
<dbReference type="EMBL" id="ML732176">
    <property type="protein sequence ID" value="KAB8076761.1"/>
    <property type="molecule type" value="Genomic_DNA"/>
</dbReference>
<dbReference type="AlphaFoldDB" id="A0A5N5X7M8"/>
<evidence type="ECO:0000313" key="2">
    <source>
        <dbReference type="EMBL" id="KAB8076761.1"/>
    </source>
</evidence>
<evidence type="ECO:0008006" key="4">
    <source>
        <dbReference type="Google" id="ProtNLM"/>
    </source>
</evidence>
<feature type="transmembrane region" description="Helical" evidence="1">
    <location>
        <begin position="32"/>
        <end position="57"/>
    </location>
</feature>
<name>A0A5N5X7M8_9EURO</name>
<sequence length="80" mass="9541">MMKQNLLNGYVWPSMNHKQGCKWFSNIMIRRLILLAVKVFFIFILLFFHSFSFPFAFPLLPLISEVFAGDKDKEWENPEI</sequence>
<gene>
    <name evidence="2" type="ORF">BDV29DRAFT_169418</name>
</gene>
<reference evidence="2 3" key="1">
    <citation type="submission" date="2019-04" db="EMBL/GenBank/DDBJ databases">
        <title>Friends and foes A comparative genomics study of 23 Aspergillus species from section Flavi.</title>
        <authorList>
            <consortium name="DOE Joint Genome Institute"/>
            <person name="Kjaerbolling I."/>
            <person name="Vesth T."/>
            <person name="Frisvad J.C."/>
            <person name="Nybo J.L."/>
            <person name="Theobald S."/>
            <person name="Kildgaard S."/>
            <person name="Isbrandt T."/>
            <person name="Kuo A."/>
            <person name="Sato A."/>
            <person name="Lyhne E.K."/>
            <person name="Kogle M.E."/>
            <person name="Wiebenga A."/>
            <person name="Kun R.S."/>
            <person name="Lubbers R.J."/>
            <person name="Makela M.R."/>
            <person name="Barry K."/>
            <person name="Chovatia M."/>
            <person name="Clum A."/>
            <person name="Daum C."/>
            <person name="Haridas S."/>
            <person name="He G."/>
            <person name="LaButti K."/>
            <person name="Lipzen A."/>
            <person name="Mondo S."/>
            <person name="Riley R."/>
            <person name="Salamov A."/>
            <person name="Simmons B.A."/>
            <person name="Magnuson J.K."/>
            <person name="Henrissat B."/>
            <person name="Mortensen U.H."/>
            <person name="Larsen T.O."/>
            <person name="Devries R.P."/>
            <person name="Grigoriev I.V."/>
            <person name="Machida M."/>
            <person name="Baker S.E."/>
            <person name="Andersen M.R."/>
        </authorList>
    </citation>
    <scope>NUCLEOTIDE SEQUENCE [LARGE SCALE GENOMIC DNA]</scope>
    <source>
        <strain evidence="2 3">CBS 151.66</strain>
    </source>
</reference>
<proteinExistence type="predicted"/>
<keyword evidence="1" id="KW-0812">Transmembrane</keyword>
<dbReference type="Proteomes" id="UP000326565">
    <property type="component" value="Unassembled WGS sequence"/>
</dbReference>
<keyword evidence="1" id="KW-1133">Transmembrane helix</keyword>
<keyword evidence="3" id="KW-1185">Reference proteome</keyword>
<organism evidence="2 3">
    <name type="scientific">Aspergillus leporis</name>
    <dbReference type="NCBI Taxonomy" id="41062"/>
    <lineage>
        <taxon>Eukaryota</taxon>
        <taxon>Fungi</taxon>
        <taxon>Dikarya</taxon>
        <taxon>Ascomycota</taxon>
        <taxon>Pezizomycotina</taxon>
        <taxon>Eurotiomycetes</taxon>
        <taxon>Eurotiomycetidae</taxon>
        <taxon>Eurotiales</taxon>
        <taxon>Aspergillaceae</taxon>
        <taxon>Aspergillus</taxon>
        <taxon>Aspergillus subgen. Circumdati</taxon>
    </lineage>
</organism>
<accession>A0A5N5X7M8</accession>